<dbReference type="AlphaFoldDB" id="A0A1L9STY1"/>
<evidence type="ECO:0000313" key="2">
    <source>
        <dbReference type="Proteomes" id="UP000184188"/>
    </source>
</evidence>
<organism evidence="1 2">
    <name type="scientific">Penicilliopsis zonata CBS 506.65</name>
    <dbReference type="NCBI Taxonomy" id="1073090"/>
    <lineage>
        <taxon>Eukaryota</taxon>
        <taxon>Fungi</taxon>
        <taxon>Dikarya</taxon>
        <taxon>Ascomycota</taxon>
        <taxon>Pezizomycotina</taxon>
        <taxon>Eurotiomycetes</taxon>
        <taxon>Eurotiomycetidae</taxon>
        <taxon>Eurotiales</taxon>
        <taxon>Aspergillaceae</taxon>
        <taxon>Penicilliopsis</taxon>
    </lineage>
</organism>
<gene>
    <name evidence="1" type="ORF">ASPZODRAFT_21205</name>
</gene>
<name>A0A1L9STY1_9EURO</name>
<dbReference type="VEuPathDB" id="FungiDB:ASPZODRAFT_21205"/>
<dbReference type="Proteomes" id="UP000184188">
    <property type="component" value="Unassembled WGS sequence"/>
</dbReference>
<reference evidence="2" key="1">
    <citation type="journal article" date="2017" name="Genome Biol.">
        <title>Comparative genomics reveals high biological diversity and specific adaptations in the industrially and medically important fungal genus Aspergillus.</title>
        <authorList>
            <person name="de Vries R.P."/>
            <person name="Riley R."/>
            <person name="Wiebenga A."/>
            <person name="Aguilar-Osorio G."/>
            <person name="Amillis S."/>
            <person name="Uchima C.A."/>
            <person name="Anderluh G."/>
            <person name="Asadollahi M."/>
            <person name="Askin M."/>
            <person name="Barry K."/>
            <person name="Battaglia E."/>
            <person name="Bayram O."/>
            <person name="Benocci T."/>
            <person name="Braus-Stromeyer S.A."/>
            <person name="Caldana C."/>
            <person name="Canovas D."/>
            <person name="Cerqueira G.C."/>
            <person name="Chen F."/>
            <person name="Chen W."/>
            <person name="Choi C."/>
            <person name="Clum A."/>
            <person name="Dos Santos R.A."/>
            <person name="Damasio A.R."/>
            <person name="Diallinas G."/>
            <person name="Emri T."/>
            <person name="Fekete E."/>
            <person name="Flipphi M."/>
            <person name="Freyberg S."/>
            <person name="Gallo A."/>
            <person name="Gournas C."/>
            <person name="Habgood R."/>
            <person name="Hainaut M."/>
            <person name="Harispe M.L."/>
            <person name="Henrissat B."/>
            <person name="Hilden K.S."/>
            <person name="Hope R."/>
            <person name="Hossain A."/>
            <person name="Karabika E."/>
            <person name="Karaffa L."/>
            <person name="Karanyi Z."/>
            <person name="Krasevec N."/>
            <person name="Kuo A."/>
            <person name="Kusch H."/>
            <person name="LaButti K."/>
            <person name="Lagendijk E.L."/>
            <person name="Lapidus A."/>
            <person name="Levasseur A."/>
            <person name="Lindquist E."/>
            <person name="Lipzen A."/>
            <person name="Logrieco A.F."/>
            <person name="MacCabe A."/>
            <person name="Maekelae M.R."/>
            <person name="Malavazi I."/>
            <person name="Melin P."/>
            <person name="Meyer V."/>
            <person name="Mielnichuk N."/>
            <person name="Miskei M."/>
            <person name="Molnar A.P."/>
            <person name="Mule G."/>
            <person name="Ngan C.Y."/>
            <person name="Orejas M."/>
            <person name="Orosz E."/>
            <person name="Ouedraogo J.P."/>
            <person name="Overkamp K.M."/>
            <person name="Park H.-S."/>
            <person name="Perrone G."/>
            <person name="Piumi F."/>
            <person name="Punt P.J."/>
            <person name="Ram A.F."/>
            <person name="Ramon A."/>
            <person name="Rauscher S."/>
            <person name="Record E."/>
            <person name="Riano-Pachon D.M."/>
            <person name="Robert V."/>
            <person name="Roehrig J."/>
            <person name="Ruller R."/>
            <person name="Salamov A."/>
            <person name="Salih N.S."/>
            <person name="Samson R.A."/>
            <person name="Sandor E."/>
            <person name="Sanguinetti M."/>
            <person name="Schuetze T."/>
            <person name="Sepcic K."/>
            <person name="Shelest E."/>
            <person name="Sherlock G."/>
            <person name="Sophianopoulou V."/>
            <person name="Squina F.M."/>
            <person name="Sun H."/>
            <person name="Susca A."/>
            <person name="Todd R.B."/>
            <person name="Tsang A."/>
            <person name="Unkles S.E."/>
            <person name="van de Wiele N."/>
            <person name="van Rossen-Uffink D."/>
            <person name="Oliveira J.V."/>
            <person name="Vesth T.C."/>
            <person name="Visser J."/>
            <person name="Yu J.-H."/>
            <person name="Zhou M."/>
            <person name="Andersen M.R."/>
            <person name="Archer D.B."/>
            <person name="Baker S.E."/>
            <person name="Benoit I."/>
            <person name="Brakhage A.A."/>
            <person name="Braus G.H."/>
            <person name="Fischer R."/>
            <person name="Frisvad J.C."/>
            <person name="Goldman G.H."/>
            <person name="Houbraken J."/>
            <person name="Oakley B."/>
            <person name="Pocsi I."/>
            <person name="Scazzocchio C."/>
            <person name="Seiboth B."/>
            <person name="vanKuyk P.A."/>
            <person name="Wortman J."/>
            <person name="Dyer P.S."/>
            <person name="Grigoriev I.V."/>
        </authorList>
    </citation>
    <scope>NUCLEOTIDE SEQUENCE [LARGE SCALE GENOMIC DNA]</scope>
    <source>
        <strain evidence="2">CBS 506.65</strain>
    </source>
</reference>
<feature type="non-terminal residue" evidence="1">
    <location>
        <position position="65"/>
    </location>
</feature>
<dbReference type="RefSeq" id="XP_022585168.1">
    <property type="nucleotide sequence ID" value="XM_022727796.1"/>
</dbReference>
<proteinExistence type="predicted"/>
<keyword evidence="2" id="KW-1185">Reference proteome</keyword>
<evidence type="ECO:0000313" key="1">
    <source>
        <dbReference type="EMBL" id="OJJ50658.1"/>
    </source>
</evidence>
<accession>A0A1L9STY1</accession>
<protein>
    <submittedName>
        <fullName evidence="1">Uncharacterized protein</fullName>
    </submittedName>
</protein>
<dbReference type="GeneID" id="34614260"/>
<dbReference type="EMBL" id="KV878336">
    <property type="protein sequence ID" value="OJJ50658.1"/>
    <property type="molecule type" value="Genomic_DNA"/>
</dbReference>
<sequence length="65" mass="6704">MKRAEPNSPLAASALDFPPYPPLPLVQSSHFSAARYITKCGANSSLESMLAGPASGGGCQLPRGM</sequence>